<dbReference type="EC" id="2.7.1.71" evidence="3 11"/>
<dbReference type="Proteomes" id="UP000886817">
    <property type="component" value="Unassembled WGS sequence"/>
</dbReference>
<dbReference type="SUPFAM" id="SSF52540">
    <property type="entry name" value="P-loop containing nucleoside triphosphate hydrolases"/>
    <property type="match status" value="1"/>
</dbReference>
<feature type="binding site" evidence="11">
    <location>
        <begin position="2"/>
        <end position="7"/>
    </location>
    <ligand>
        <name>ATP</name>
        <dbReference type="ChEBI" id="CHEBI:30616"/>
    </ligand>
</feature>
<dbReference type="GO" id="GO:0005524">
    <property type="term" value="F:ATP binding"/>
    <property type="evidence" value="ECO:0007669"/>
    <property type="project" value="UniProtKB-UniRule"/>
</dbReference>
<comment type="cofactor">
    <cofactor evidence="11">
        <name>Mg(2+)</name>
        <dbReference type="ChEBI" id="CHEBI:18420"/>
    </cofactor>
    <text evidence="11">Binds 1 Mg(2+) ion per subunit.</text>
</comment>
<comment type="subcellular location">
    <subcellularLocation>
        <location evidence="11">Cytoplasm</location>
    </subcellularLocation>
</comment>
<feature type="binding site" evidence="11">
    <location>
        <position position="24"/>
    </location>
    <ligand>
        <name>substrate</name>
    </ligand>
</feature>
<comment type="function">
    <text evidence="11">Catalyzes the specific phosphorylation of the 3-hydroxyl group of shikimic acid using ATP as a cosubstrate.</text>
</comment>
<dbReference type="GO" id="GO:0009073">
    <property type="term" value="P:aromatic amino acid family biosynthetic process"/>
    <property type="evidence" value="ECO:0007669"/>
    <property type="project" value="UniProtKB-KW"/>
</dbReference>
<evidence type="ECO:0000313" key="13">
    <source>
        <dbReference type="Proteomes" id="UP000886817"/>
    </source>
</evidence>
<evidence type="ECO:0000256" key="1">
    <source>
        <dbReference type="ARBA" id="ARBA00004842"/>
    </source>
</evidence>
<evidence type="ECO:0000256" key="8">
    <source>
        <dbReference type="ARBA" id="ARBA00022840"/>
    </source>
</evidence>
<comment type="caution">
    <text evidence="11">Lacks conserved residue(s) required for the propagation of feature annotation.</text>
</comment>
<reference evidence="12" key="2">
    <citation type="submission" date="2021-04" db="EMBL/GenBank/DDBJ databases">
        <authorList>
            <person name="Gilroy R."/>
        </authorList>
    </citation>
    <scope>NUCLEOTIDE SEQUENCE</scope>
    <source>
        <strain evidence="12">ChiSjej1B19-8411</strain>
    </source>
</reference>
<keyword evidence="11" id="KW-0479">Metal-binding</keyword>
<evidence type="ECO:0000256" key="11">
    <source>
        <dbReference type="HAMAP-Rule" id="MF_00109"/>
    </source>
</evidence>
<keyword evidence="7 11" id="KW-0418">Kinase</keyword>
<dbReference type="GO" id="GO:0000287">
    <property type="term" value="F:magnesium ion binding"/>
    <property type="evidence" value="ECO:0007669"/>
    <property type="project" value="UniProtKB-UniRule"/>
</dbReference>
<dbReference type="CDD" id="cd00464">
    <property type="entry name" value="SK"/>
    <property type="match status" value="1"/>
</dbReference>
<keyword evidence="4 11" id="KW-0028">Amino-acid biosynthesis</keyword>
<dbReference type="InterPro" id="IPR023000">
    <property type="entry name" value="Shikimate_kinase_CS"/>
</dbReference>
<dbReference type="EMBL" id="DXEX01000072">
    <property type="protein sequence ID" value="HIX58667.1"/>
    <property type="molecule type" value="Genomic_DNA"/>
</dbReference>
<comment type="similarity">
    <text evidence="2 11">Belongs to the shikimate kinase family.</text>
</comment>
<comment type="pathway">
    <text evidence="1 11">Metabolic intermediate biosynthesis; chorismate biosynthesis; chorismate from D-erythrose 4-phosphate and phosphoenolpyruvate: step 5/7.</text>
</comment>
<keyword evidence="11" id="KW-0963">Cytoplasm</keyword>
<dbReference type="PANTHER" id="PTHR21087">
    <property type="entry name" value="SHIKIMATE KINASE"/>
    <property type="match status" value="1"/>
</dbReference>
<evidence type="ECO:0000256" key="3">
    <source>
        <dbReference type="ARBA" id="ARBA00012154"/>
    </source>
</evidence>
<protein>
    <recommendedName>
        <fullName evidence="3 11">Shikimate kinase</fullName>
        <shortName evidence="11">SK</shortName>
        <ecNumber evidence="3 11">2.7.1.71</ecNumber>
    </recommendedName>
</protein>
<evidence type="ECO:0000313" key="12">
    <source>
        <dbReference type="EMBL" id="HIX58667.1"/>
    </source>
</evidence>
<feature type="binding site" evidence="11">
    <location>
        <position position="70"/>
    </location>
    <ligand>
        <name>substrate</name>
    </ligand>
</feature>
<feature type="binding site" evidence="11">
    <location>
        <position position="127"/>
    </location>
    <ligand>
        <name>substrate</name>
    </ligand>
</feature>
<evidence type="ECO:0000256" key="6">
    <source>
        <dbReference type="ARBA" id="ARBA00022741"/>
    </source>
</evidence>
<dbReference type="GO" id="GO:0009423">
    <property type="term" value="P:chorismate biosynthetic process"/>
    <property type="evidence" value="ECO:0007669"/>
    <property type="project" value="UniProtKB-UniRule"/>
</dbReference>
<organism evidence="12 13">
    <name type="scientific">Candidatus Blautia gallistercoris</name>
    <dbReference type="NCBI Taxonomy" id="2838490"/>
    <lineage>
        <taxon>Bacteria</taxon>
        <taxon>Bacillati</taxon>
        <taxon>Bacillota</taxon>
        <taxon>Clostridia</taxon>
        <taxon>Lachnospirales</taxon>
        <taxon>Lachnospiraceae</taxon>
        <taxon>Blautia</taxon>
    </lineage>
</organism>
<dbReference type="PANTHER" id="PTHR21087:SF16">
    <property type="entry name" value="SHIKIMATE KINASE 1, CHLOROPLASTIC"/>
    <property type="match status" value="1"/>
</dbReference>
<dbReference type="HAMAP" id="MF_00109">
    <property type="entry name" value="Shikimate_kinase"/>
    <property type="match status" value="1"/>
</dbReference>
<dbReference type="InterPro" id="IPR027417">
    <property type="entry name" value="P-loop_NTPase"/>
</dbReference>
<comment type="caution">
    <text evidence="12">The sequence shown here is derived from an EMBL/GenBank/DDBJ whole genome shotgun (WGS) entry which is preliminary data.</text>
</comment>
<evidence type="ECO:0000256" key="2">
    <source>
        <dbReference type="ARBA" id="ARBA00006997"/>
    </source>
</evidence>
<dbReference type="PRINTS" id="PR01100">
    <property type="entry name" value="SHIKIMTKNASE"/>
</dbReference>
<evidence type="ECO:0000256" key="4">
    <source>
        <dbReference type="ARBA" id="ARBA00022605"/>
    </source>
</evidence>
<dbReference type="AlphaFoldDB" id="A0A9D1WIA9"/>
<dbReference type="PROSITE" id="PS01128">
    <property type="entry name" value="SHIKIMATE_KINASE"/>
    <property type="match status" value="1"/>
</dbReference>
<comment type="catalytic activity">
    <reaction evidence="10 11">
        <text>shikimate + ATP = 3-phosphoshikimate + ADP + H(+)</text>
        <dbReference type="Rhea" id="RHEA:13121"/>
        <dbReference type="ChEBI" id="CHEBI:15378"/>
        <dbReference type="ChEBI" id="CHEBI:30616"/>
        <dbReference type="ChEBI" id="CHEBI:36208"/>
        <dbReference type="ChEBI" id="CHEBI:145989"/>
        <dbReference type="ChEBI" id="CHEBI:456216"/>
        <dbReference type="EC" id="2.7.1.71"/>
    </reaction>
</comment>
<feature type="binding site" evidence="11">
    <location>
        <position position="6"/>
    </location>
    <ligand>
        <name>Mg(2+)</name>
        <dbReference type="ChEBI" id="CHEBI:18420"/>
    </ligand>
</feature>
<dbReference type="GO" id="GO:0005829">
    <property type="term" value="C:cytosol"/>
    <property type="evidence" value="ECO:0007669"/>
    <property type="project" value="TreeGrafter"/>
</dbReference>
<name>A0A9D1WIA9_9FIRM</name>
<feature type="binding site" evidence="11">
    <location>
        <position position="48"/>
    </location>
    <ligand>
        <name>substrate</name>
    </ligand>
</feature>
<reference evidence="12" key="1">
    <citation type="journal article" date="2021" name="PeerJ">
        <title>Extensive microbial diversity within the chicken gut microbiome revealed by metagenomics and culture.</title>
        <authorList>
            <person name="Gilroy R."/>
            <person name="Ravi A."/>
            <person name="Getino M."/>
            <person name="Pursley I."/>
            <person name="Horton D.L."/>
            <person name="Alikhan N.F."/>
            <person name="Baker D."/>
            <person name="Gharbi K."/>
            <person name="Hall N."/>
            <person name="Watson M."/>
            <person name="Adriaenssens E.M."/>
            <person name="Foster-Nyarko E."/>
            <person name="Jarju S."/>
            <person name="Secka A."/>
            <person name="Antonio M."/>
            <person name="Oren A."/>
            <person name="Chaudhuri R.R."/>
            <person name="La Ragione R."/>
            <person name="Hildebrand F."/>
            <person name="Pallen M.J."/>
        </authorList>
    </citation>
    <scope>NUCLEOTIDE SEQUENCE</scope>
    <source>
        <strain evidence="12">ChiSjej1B19-8411</strain>
    </source>
</reference>
<sequence length="169" mass="19236">MGVGKSTIASQLGKMLHMDRLEMDQKIVEQEGMPVSEIFSRYGEQYFRDAESNLLIALQEGKGMVVSCGGGVVLRRENGMHMKKNGHVIWLTAAPETIYERVKDNKDRPILNNNMNVEFIRELMEKRKPFYEAAEDIQVTTDQKSISQICAEIVEKLSILEEQEHSGEC</sequence>
<dbReference type="Gene3D" id="3.40.50.300">
    <property type="entry name" value="P-loop containing nucleotide triphosphate hydrolases"/>
    <property type="match status" value="1"/>
</dbReference>
<dbReference type="GO" id="GO:0008652">
    <property type="term" value="P:amino acid biosynthetic process"/>
    <property type="evidence" value="ECO:0007669"/>
    <property type="project" value="UniProtKB-KW"/>
</dbReference>
<keyword evidence="6 11" id="KW-0547">Nucleotide-binding</keyword>
<keyword evidence="11" id="KW-0460">Magnesium</keyword>
<gene>
    <name evidence="11" type="primary">aroK</name>
    <name evidence="12" type="ORF">IAA45_03000</name>
</gene>
<dbReference type="Pfam" id="PF01202">
    <property type="entry name" value="SKI"/>
    <property type="match status" value="1"/>
</dbReference>
<keyword evidence="9 11" id="KW-0057">Aromatic amino acid biosynthesis</keyword>
<accession>A0A9D1WIA9</accession>
<dbReference type="InterPro" id="IPR031322">
    <property type="entry name" value="Shikimate/glucono_kinase"/>
</dbReference>
<evidence type="ECO:0000256" key="9">
    <source>
        <dbReference type="ARBA" id="ARBA00023141"/>
    </source>
</evidence>
<evidence type="ECO:0000256" key="7">
    <source>
        <dbReference type="ARBA" id="ARBA00022777"/>
    </source>
</evidence>
<dbReference type="GO" id="GO:0004765">
    <property type="term" value="F:shikimate kinase activity"/>
    <property type="evidence" value="ECO:0007669"/>
    <property type="project" value="UniProtKB-UniRule"/>
</dbReference>
<dbReference type="InterPro" id="IPR000623">
    <property type="entry name" value="Shikimate_kinase/TSH1"/>
</dbReference>
<proteinExistence type="inferred from homology"/>
<keyword evidence="5 11" id="KW-0808">Transferase</keyword>
<evidence type="ECO:0000256" key="5">
    <source>
        <dbReference type="ARBA" id="ARBA00022679"/>
    </source>
</evidence>
<feature type="binding site" evidence="11">
    <location>
        <position position="108"/>
    </location>
    <ligand>
        <name>ATP</name>
        <dbReference type="ChEBI" id="CHEBI:30616"/>
    </ligand>
</feature>
<keyword evidence="8 11" id="KW-0067">ATP-binding</keyword>
<evidence type="ECO:0000256" key="10">
    <source>
        <dbReference type="ARBA" id="ARBA00048567"/>
    </source>
</evidence>
<comment type="subunit">
    <text evidence="11">Monomer.</text>
</comment>